<dbReference type="SUPFAM" id="SSF53335">
    <property type="entry name" value="S-adenosyl-L-methionine-dependent methyltransferases"/>
    <property type="match status" value="1"/>
</dbReference>
<dbReference type="GO" id="GO:0003676">
    <property type="term" value="F:nucleic acid binding"/>
    <property type="evidence" value="ECO:0007669"/>
    <property type="project" value="InterPro"/>
</dbReference>
<keyword evidence="2 6" id="KW-0489">Methyltransferase</keyword>
<organism evidence="8 9">
    <name type="scientific">Profundicola chukchiensis</name>
    <dbReference type="NCBI Taxonomy" id="2961959"/>
    <lineage>
        <taxon>Bacteria</taxon>
        <taxon>Pseudomonadati</taxon>
        <taxon>Bacteroidota</taxon>
        <taxon>Flavobacteriia</taxon>
        <taxon>Flavobacteriales</taxon>
        <taxon>Weeksellaceae</taxon>
        <taxon>Profundicola</taxon>
    </lineage>
</organism>
<dbReference type="Proteomes" id="UP001152599">
    <property type="component" value="Unassembled WGS sequence"/>
</dbReference>
<evidence type="ECO:0000256" key="5">
    <source>
        <dbReference type="ARBA" id="ARBA00022694"/>
    </source>
</evidence>
<accession>A0A9X4MXM3</accession>
<dbReference type="RefSeq" id="WP_304420037.1">
    <property type="nucleotide sequence ID" value="NZ_JANCMU010000001.1"/>
</dbReference>
<sequence>MSTFKFKQFQVTQNKAAAKVGTDAVLLGAWTPIQNNTEKILDIGAGTGVISLMLAQRAQNAQITAVEIDLDAFEESKFNFDNSPWANRLKSLKSDIKTLFFSSYFDLIVSNPPFYTEKTFAPNNKRNLARNTSSLEFSDLMEKVDSLLSPDGIFSVIVPYKEENNICELAERNNLFPHKLTRVRGNENAPLKRSLIAFGREQKKSTPDELIIEVERHIYTQEYINLTKDFYLKF</sequence>
<dbReference type="PROSITE" id="PS00092">
    <property type="entry name" value="N6_MTASE"/>
    <property type="match status" value="1"/>
</dbReference>
<dbReference type="InterPro" id="IPR020596">
    <property type="entry name" value="rRNA_Ade_Mease_Trfase_CS"/>
</dbReference>
<evidence type="ECO:0000256" key="2">
    <source>
        <dbReference type="ARBA" id="ARBA00022603"/>
    </source>
</evidence>
<evidence type="ECO:0000313" key="9">
    <source>
        <dbReference type="Proteomes" id="UP001152599"/>
    </source>
</evidence>
<keyword evidence="3 6" id="KW-0808">Transferase</keyword>
<keyword evidence="1 6" id="KW-0963">Cytoplasm</keyword>
<comment type="catalytic activity">
    <reaction evidence="6">
        <text>adenosine(37) in tRNA1(Val) + S-adenosyl-L-methionine = N(6)-methyladenosine(37) in tRNA1(Val) + S-adenosyl-L-homocysteine + H(+)</text>
        <dbReference type="Rhea" id="RHEA:43160"/>
        <dbReference type="Rhea" id="RHEA-COMP:10369"/>
        <dbReference type="Rhea" id="RHEA-COMP:10370"/>
        <dbReference type="ChEBI" id="CHEBI:15378"/>
        <dbReference type="ChEBI" id="CHEBI:57856"/>
        <dbReference type="ChEBI" id="CHEBI:59789"/>
        <dbReference type="ChEBI" id="CHEBI:74411"/>
        <dbReference type="ChEBI" id="CHEBI:74449"/>
        <dbReference type="EC" id="2.1.1.223"/>
    </reaction>
</comment>
<gene>
    <name evidence="8" type="ORF">NMK71_03230</name>
</gene>
<dbReference type="PANTHER" id="PTHR47739">
    <property type="entry name" value="TRNA1(VAL) (ADENINE(37)-N6)-METHYLTRANSFERASE"/>
    <property type="match status" value="1"/>
</dbReference>
<keyword evidence="4 6" id="KW-0949">S-adenosyl-L-methionine</keyword>
<dbReference type="InterPro" id="IPR029063">
    <property type="entry name" value="SAM-dependent_MTases_sf"/>
</dbReference>
<dbReference type="PROSITE" id="PS01131">
    <property type="entry name" value="RRNA_A_DIMETH"/>
    <property type="match status" value="1"/>
</dbReference>
<comment type="similarity">
    <text evidence="6">Belongs to the methyltransferase superfamily. tRNA (adenine-N(6)-)-methyltransferase family.</text>
</comment>
<evidence type="ECO:0000256" key="1">
    <source>
        <dbReference type="ARBA" id="ARBA00022490"/>
    </source>
</evidence>
<dbReference type="PANTHER" id="PTHR47739:SF1">
    <property type="entry name" value="TRNA1(VAL) (ADENINE(37)-N6)-METHYLTRANSFERASE"/>
    <property type="match status" value="1"/>
</dbReference>
<dbReference type="AlphaFoldDB" id="A0A9X4MXM3"/>
<evidence type="ECO:0000313" key="8">
    <source>
        <dbReference type="EMBL" id="MDG4945415.1"/>
    </source>
</evidence>
<dbReference type="EMBL" id="JANCMU010000001">
    <property type="protein sequence ID" value="MDG4945415.1"/>
    <property type="molecule type" value="Genomic_DNA"/>
</dbReference>
<dbReference type="GO" id="GO:0008033">
    <property type="term" value="P:tRNA processing"/>
    <property type="evidence" value="ECO:0007669"/>
    <property type="project" value="UniProtKB-UniRule"/>
</dbReference>
<dbReference type="Pfam" id="PF05175">
    <property type="entry name" value="MTS"/>
    <property type="match status" value="1"/>
</dbReference>
<comment type="function">
    <text evidence="6">Specifically methylates the adenine in position 37 of tRNA(1)(Val) (anticodon cmo5UAC).</text>
</comment>
<proteinExistence type="inferred from homology"/>
<protein>
    <recommendedName>
        <fullName evidence="6">tRNA1(Val) (adenine(37)-N6)-methyltransferase</fullName>
        <ecNumber evidence="6">2.1.1.223</ecNumber>
    </recommendedName>
    <alternativeName>
        <fullName evidence="6">tRNA m6A37 methyltransferase</fullName>
    </alternativeName>
</protein>
<dbReference type="EC" id="2.1.1.223" evidence="6"/>
<name>A0A9X4MXM3_9FLAO</name>
<keyword evidence="9" id="KW-1185">Reference proteome</keyword>
<evidence type="ECO:0000256" key="3">
    <source>
        <dbReference type="ARBA" id="ARBA00022679"/>
    </source>
</evidence>
<dbReference type="InterPro" id="IPR007848">
    <property type="entry name" value="Small_mtfrase_dom"/>
</dbReference>
<dbReference type="InterPro" id="IPR050210">
    <property type="entry name" value="tRNA_Adenine-N(6)_MTase"/>
</dbReference>
<dbReference type="InterPro" id="IPR022882">
    <property type="entry name" value="tRNA_adenine-N6_MeTrfase"/>
</dbReference>
<keyword evidence="5 6" id="KW-0819">tRNA processing</keyword>
<feature type="domain" description="Methyltransferase small" evidence="7">
    <location>
        <begin position="35"/>
        <end position="125"/>
    </location>
</feature>
<dbReference type="GO" id="GO:0016430">
    <property type="term" value="F:tRNA (adenine-N6)-methyltransferase activity"/>
    <property type="evidence" value="ECO:0007669"/>
    <property type="project" value="UniProtKB-UniRule"/>
</dbReference>
<comment type="caution">
    <text evidence="8">The sequence shown here is derived from an EMBL/GenBank/DDBJ whole genome shotgun (WGS) entry which is preliminary data.</text>
</comment>
<evidence type="ECO:0000256" key="4">
    <source>
        <dbReference type="ARBA" id="ARBA00022691"/>
    </source>
</evidence>
<reference evidence="8" key="1">
    <citation type="submission" date="2022-07" db="EMBL/GenBank/DDBJ databases">
        <title>Description and genome-wide analysis of Profundicola chukchiensis gen. nov., sp. nov., marine bacteria isolated from bottom sediments of the Chukchi Sea.</title>
        <authorList>
            <person name="Romanenko L."/>
            <person name="Otstavnykh N."/>
            <person name="Kurilenko V."/>
            <person name="Eremeev V."/>
            <person name="Velansky P."/>
            <person name="Mikhailov V."/>
            <person name="Isaeva M."/>
        </authorList>
    </citation>
    <scope>NUCLEOTIDE SEQUENCE</scope>
    <source>
        <strain evidence="8">KMM 9713</strain>
    </source>
</reference>
<dbReference type="Gene3D" id="3.40.50.150">
    <property type="entry name" value="Vaccinia Virus protein VP39"/>
    <property type="match status" value="1"/>
</dbReference>
<dbReference type="HAMAP" id="MF_01872">
    <property type="entry name" value="tRNA_methyltr_YfiC"/>
    <property type="match status" value="1"/>
</dbReference>
<dbReference type="GO" id="GO:0000179">
    <property type="term" value="F:rRNA (adenine-N6,N6-)-dimethyltransferase activity"/>
    <property type="evidence" value="ECO:0007669"/>
    <property type="project" value="InterPro"/>
</dbReference>
<dbReference type="GO" id="GO:0005737">
    <property type="term" value="C:cytoplasm"/>
    <property type="evidence" value="ECO:0007669"/>
    <property type="project" value="UniProtKB-SubCell"/>
</dbReference>
<evidence type="ECO:0000259" key="7">
    <source>
        <dbReference type="Pfam" id="PF05175"/>
    </source>
</evidence>
<comment type="subcellular location">
    <subcellularLocation>
        <location evidence="6">Cytoplasm</location>
    </subcellularLocation>
</comment>
<dbReference type="CDD" id="cd02440">
    <property type="entry name" value="AdoMet_MTases"/>
    <property type="match status" value="1"/>
</dbReference>
<dbReference type="InterPro" id="IPR002052">
    <property type="entry name" value="DNA_methylase_N6_adenine_CS"/>
</dbReference>
<evidence type="ECO:0000256" key="6">
    <source>
        <dbReference type="HAMAP-Rule" id="MF_01872"/>
    </source>
</evidence>